<comment type="caution">
    <text evidence="1">The sequence shown here is derived from an EMBL/GenBank/DDBJ whole genome shotgun (WGS) entry which is preliminary data.</text>
</comment>
<dbReference type="RefSeq" id="WP_264137829.1">
    <property type="nucleotide sequence ID" value="NZ_JAOYOD010000001.1"/>
</dbReference>
<evidence type="ECO:0000313" key="1">
    <source>
        <dbReference type="EMBL" id="MCV9387001.1"/>
    </source>
</evidence>
<dbReference type="EMBL" id="JAOYOD010000001">
    <property type="protein sequence ID" value="MCV9387001.1"/>
    <property type="molecule type" value="Genomic_DNA"/>
</dbReference>
<dbReference type="Proteomes" id="UP001300692">
    <property type="component" value="Unassembled WGS sequence"/>
</dbReference>
<protein>
    <submittedName>
        <fullName evidence="1">Uncharacterized protein</fullName>
    </submittedName>
</protein>
<keyword evidence="2" id="KW-1185">Reference proteome</keyword>
<evidence type="ECO:0000313" key="2">
    <source>
        <dbReference type="Proteomes" id="UP001300692"/>
    </source>
</evidence>
<sequence length="146" mass="16869">MNYFKWHSDDNTIILEKFRGDFTTEFLELSEKYLVDFSEFDQVKLISDVRLANFSKVAPGEAARFASNFIRTVPASFPLELCFVLGEDERDDMDVITSYAEPISSSINIDFKLLRTMDEVKDQLNIDSESSKKMNQAIDEWLKTLS</sequence>
<accession>A0ABT3CTU1</accession>
<reference evidence="1 2" key="1">
    <citation type="submission" date="2022-10" db="EMBL/GenBank/DDBJ databases">
        <title>Comparative genomics and taxonomic characterization of three novel marine species of genus Reichenbachiella exhibiting antioxidant and polysaccharide degradation activities.</title>
        <authorList>
            <person name="Muhammad N."/>
            <person name="Lee Y.-J."/>
            <person name="Ko J."/>
            <person name="Kim S.-G."/>
        </authorList>
    </citation>
    <scope>NUCLEOTIDE SEQUENCE [LARGE SCALE GENOMIC DNA]</scope>
    <source>
        <strain evidence="1 2">ABR2-5</strain>
    </source>
</reference>
<organism evidence="1 2">
    <name type="scientific">Reichenbachiella ulvae</name>
    <dbReference type="NCBI Taxonomy" id="2980104"/>
    <lineage>
        <taxon>Bacteria</taxon>
        <taxon>Pseudomonadati</taxon>
        <taxon>Bacteroidota</taxon>
        <taxon>Cytophagia</taxon>
        <taxon>Cytophagales</taxon>
        <taxon>Reichenbachiellaceae</taxon>
        <taxon>Reichenbachiella</taxon>
    </lineage>
</organism>
<gene>
    <name evidence="1" type="ORF">N7U62_10025</name>
</gene>
<name>A0ABT3CTU1_9BACT</name>
<proteinExistence type="predicted"/>